<dbReference type="CDD" id="cd00397">
    <property type="entry name" value="DNA_BRE_C"/>
    <property type="match status" value="1"/>
</dbReference>
<evidence type="ECO:0000256" key="3">
    <source>
        <dbReference type="ARBA" id="ARBA00023125"/>
    </source>
</evidence>
<dbReference type="PROSITE" id="PS51898">
    <property type="entry name" value="TYR_RECOMBINASE"/>
    <property type="match status" value="1"/>
</dbReference>
<evidence type="ECO:0000256" key="2">
    <source>
        <dbReference type="ARBA" id="ARBA00022908"/>
    </source>
</evidence>
<reference evidence="7" key="2">
    <citation type="submission" date="2023-07" db="EMBL/GenBank/DDBJ databases">
        <title>Acinetobacter oleivorans assembled AC1583.</title>
        <authorList>
            <person name="Yeo C.C."/>
        </authorList>
    </citation>
    <scope>NUCLEOTIDE SEQUENCE [LARGE SCALE GENOMIC DNA]</scope>
    <source>
        <strain evidence="7">AC1583</strain>
    </source>
</reference>
<evidence type="ECO:0000259" key="5">
    <source>
        <dbReference type="PROSITE" id="PS51898"/>
    </source>
</evidence>
<evidence type="ECO:0000313" key="6">
    <source>
        <dbReference type="EMBL" id="MBE2166457.1"/>
    </source>
</evidence>
<keyword evidence="7" id="KW-1185">Reference proteome</keyword>
<dbReference type="InterPro" id="IPR002104">
    <property type="entry name" value="Integrase_catalytic"/>
</dbReference>
<dbReference type="Gene3D" id="1.10.443.10">
    <property type="entry name" value="Intergrase catalytic core"/>
    <property type="match status" value="1"/>
</dbReference>
<evidence type="ECO:0000256" key="4">
    <source>
        <dbReference type="ARBA" id="ARBA00023172"/>
    </source>
</evidence>
<keyword evidence="2" id="KW-0229">DNA integration</keyword>
<dbReference type="EMBL" id="JADAZL010000013">
    <property type="protein sequence ID" value="MBE2166457.1"/>
    <property type="molecule type" value="Genomic_DNA"/>
</dbReference>
<dbReference type="RefSeq" id="WP_192835118.1">
    <property type="nucleotide sequence ID" value="NZ_JADAZL010000013.1"/>
</dbReference>
<protein>
    <submittedName>
        <fullName evidence="6">Tyrosine-type recombinase/integrase</fullName>
    </submittedName>
</protein>
<dbReference type="InterPro" id="IPR011010">
    <property type="entry name" value="DNA_brk_join_enz"/>
</dbReference>
<dbReference type="InterPro" id="IPR050090">
    <property type="entry name" value="Tyrosine_recombinase_XerCD"/>
</dbReference>
<evidence type="ECO:0000313" key="7">
    <source>
        <dbReference type="Proteomes" id="UP000619170"/>
    </source>
</evidence>
<dbReference type="SUPFAM" id="SSF56349">
    <property type="entry name" value="DNA breaking-rejoining enzymes"/>
    <property type="match status" value="1"/>
</dbReference>
<accession>A0ABR9NNZ5</accession>
<keyword evidence="3" id="KW-0238">DNA-binding</keyword>
<comment type="caution">
    <text evidence="6">The sequence shown here is derived from an EMBL/GenBank/DDBJ whole genome shotgun (WGS) entry which is preliminary data.</text>
</comment>
<dbReference type="PANTHER" id="PTHR30349:SF41">
    <property type="entry name" value="INTEGRASE_RECOMBINASE PROTEIN MJ0367-RELATED"/>
    <property type="match status" value="1"/>
</dbReference>
<keyword evidence="4" id="KW-0233">DNA recombination</keyword>
<gene>
    <name evidence="6" type="ORF">IIQ43_18210</name>
</gene>
<dbReference type="InterPro" id="IPR013762">
    <property type="entry name" value="Integrase-like_cat_sf"/>
</dbReference>
<comment type="similarity">
    <text evidence="1">Belongs to the 'phage' integrase family.</text>
</comment>
<feature type="domain" description="Tyr recombinase" evidence="5">
    <location>
        <begin position="171"/>
        <end position="392"/>
    </location>
</feature>
<dbReference type="Proteomes" id="UP000619170">
    <property type="component" value="Unassembled WGS sequence"/>
</dbReference>
<proteinExistence type="inferred from homology"/>
<name>A0ABR9NNZ5_9GAMM</name>
<dbReference type="Pfam" id="PF00589">
    <property type="entry name" value="Phage_integrase"/>
    <property type="match status" value="1"/>
</dbReference>
<organism evidence="6 7">
    <name type="scientific">Acinetobacter oleivorans</name>
    <dbReference type="NCBI Taxonomy" id="1148157"/>
    <lineage>
        <taxon>Bacteria</taxon>
        <taxon>Pseudomonadati</taxon>
        <taxon>Pseudomonadota</taxon>
        <taxon>Gammaproteobacteria</taxon>
        <taxon>Moraxellales</taxon>
        <taxon>Moraxellaceae</taxon>
        <taxon>Acinetobacter</taxon>
    </lineage>
</organism>
<reference evidence="6 7" key="1">
    <citation type="submission" date="2020-10" db="EMBL/GenBank/DDBJ databases">
        <authorList>
            <person name="Mohd Rani F."/>
        </authorList>
    </citation>
    <scope>NUCLEOTIDE SEQUENCE [LARGE SCALE GENOMIC DNA]</scope>
    <source>
        <strain evidence="6 7">AC1583</strain>
    </source>
</reference>
<sequence length="437" mass="51492">MNKKLYILLSNTNLYSHFSQKNNSIMFINAPYIPFIYYPKFTPCFEANSYMIYLFKKNLSTFNGGTLLTYCIRISLLVRFISDHKNISNFSDLTDDHIYEFISFLKLRKITDSHIINIFKQSVDFLFFIADLYNLKYFIGFSSEFQIKLRRNSLNPSYYTHLSLPPTSPKNIINPISLVDIKKIRLFVSEIEDQALKFRNLCILDLLEFTGARRSEILNLRVENINNANLNSMNGNLPLLEILILKRRVGSNIRKIPIPQNLLNNLMRYIRQYRTKIMRKNLMQKHDFLFISHKNGDPLKSDTLTTYLNIWSKNSNIFPAIHAHQFRHRFITEKFKDLILQHKINNVDEFTKMLLSHEKIKQQVLQWTGHTNSSSLDVYIHIAISELTNLTDSIDQVQKNNSINYLKSNINDLINDFNNSKISENDFLEKIKYLVNE</sequence>
<dbReference type="PANTHER" id="PTHR30349">
    <property type="entry name" value="PHAGE INTEGRASE-RELATED"/>
    <property type="match status" value="1"/>
</dbReference>
<evidence type="ECO:0000256" key="1">
    <source>
        <dbReference type="ARBA" id="ARBA00008857"/>
    </source>
</evidence>